<dbReference type="AlphaFoldDB" id="A0A3R7QLV6"/>
<keyword evidence="4" id="KW-1185">Reference proteome</keyword>
<reference evidence="3 4" key="2">
    <citation type="submission" date="2019-01" db="EMBL/GenBank/DDBJ databases">
        <title>The decoding of complex shrimp genome reveals the adaptation for benthos swimmer, frequently molting mechanism and breeding impact on genome.</title>
        <authorList>
            <person name="Sun Y."/>
            <person name="Gao Y."/>
            <person name="Yu Y."/>
        </authorList>
    </citation>
    <scope>NUCLEOTIDE SEQUENCE [LARGE SCALE GENOMIC DNA]</scope>
    <source>
        <tissue evidence="3">Muscle</tissue>
    </source>
</reference>
<dbReference type="InterPro" id="IPR012337">
    <property type="entry name" value="RNaseH-like_sf"/>
</dbReference>
<dbReference type="InterPro" id="IPR041588">
    <property type="entry name" value="Integrase_H2C2"/>
</dbReference>
<dbReference type="Pfam" id="PF00078">
    <property type="entry name" value="RVT_1"/>
    <property type="match status" value="1"/>
</dbReference>
<dbReference type="GO" id="GO:0003964">
    <property type="term" value="F:RNA-directed DNA polymerase activity"/>
    <property type="evidence" value="ECO:0007669"/>
    <property type="project" value="UniProtKB-KW"/>
</dbReference>
<dbReference type="SUPFAM" id="SSF56672">
    <property type="entry name" value="DNA/RNA polymerases"/>
    <property type="match status" value="1"/>
</dbReference>
<dbReference type="InterPro" id="IPR000477">
    <property type="entry name" value="RT_dom"/>
</dbReference>
<dbReference type="EMBL" id="QCYY01002280">
    <property type="protein sequence ID" value="ROT71558.1"/>
    <property type="molecule type" value="Genomic_DNA"/>
</dbReference>
<dbReference type="GO" id="GO:0015074">
    <property type="term" value="P:DNA integration"/>
    <property type="evidence" value="ECO:0007669"/>
    <property type="project" value="InterPro"/>
</dbReference>
<dbReference type="Gene3D" id="1.10.340.70">
    <property type="match status" value="1"/>
</dbReference>
<dbReference type="SUPFAM" id="SSF53098">
    <property type="entry name" value="Ribonuclease H-like"/>
    <property type="match status" value="1"/>
</dbReference>
<reference evidence="3 4" key="1">
    <citation type="submission" date="2018-04" db="EMBL/GenBank/DDBJ databases">
        <authorList>
            <person name="Zhang X."/>
            <person name="Yuan J."/>
            <person name="Li F."/>
            <person name="Xiang J."/>
        </authorList>
    </citation>
    <scope>NUCLEOTIDE SEQUENCE [LARGE SCALE GENOMIC DNA]</scope>
    <source>
        <tissue evidence="3">Muscle</tissue>
    </source>
</reference>
<dbReference type="CDD" id="cd01647">
    <property type="entry name" value="RT_LTR"/>
    <property type="match status" value="1"/>
</dbReference>
<dbReference type="InterPro" id="IPR036397">
    <property type="entry name" value="RNaseH_sf"/>
</dbReference>
<dbReference type="Gene3D" id="3.10.10.10">
    <property type="entry name" value="HIV Type 1 Reverse Transcriptase, subunit A, domain 1"/>
    <property type="match status" value="1"/>
</dbReference>
<evidence type="ECO:0000256" key="1">
    <source>
        <dbReference type="ARBA" id="ARBA00012493"/>
    </source>
</evidence>
<dbReference type="InterPro" id="IPR050951">
    <property type="entry name" value="Retrovirus_Pol_polyprotein"/>
</dbReference>
<dbReference type="PANTHER" id="PTHR37984:SF15">
    <property type="entry name" value="INTEGRASE CATALYTIC DOMAIN-CONTAINING PROTEIN"/>
    <property type="match status" value="1"/>
</dbReference>
<sequence length="636" mass="72253">MVNPIFDVIIGNIKGVRNSCGADAATQTGCVAITRSMEKRKGELTPLTSVSDLINSQDIVQEQKSDSSLESVRRKLAEKSLNRSFNEETCFIERNKRIYRRVLALNGEERLQFVVPARYRLAVFRLGHHSALGGHMGQKKTLDRIQAEFFWPGMGQEISRLVRSCDICQKTSDRGRVKPAPLKPMPLISEPFERVAVDIVGPIHPRASDGCKYILTLVDFSTRWPEAVPLRNIDAVTVAEAMVEIFCRIGIPRQVLSDRGTQFTSAMMEEVLRLLSIKGLKTTPYHPMCNGLCERFNGTLKKMLKRMAAEQPKEWPRYLAPLLFAYREVPQSSLKFSPFELVYGRTVRGPLQILRELWDDSGVDIEVKTTYTYVIDLANRLQSTCDLAKQELLKAQETQKAYYDRKAKYFHHNVHRAAAVIPESECDDGPVTAQSWQTETIDNVKIPLHPESREVTAFTSPAGLYQFRVLPFGLSNSPAVFNRVMRQVLQGVKGVEAFIDDILVHSSTFEEHLKILEERKLKSAERNYSTVEKELLAVVDGIKKYYFYLYGDKFLLETDHMPLESLRTSKERERSSDALGNVSQQFNFAIRYIKGSANVGADFLSRLVENWQDSEESLRSDQRGAQLCDGTKCMSR</sequence>
<dbReference type="OrthoDB" id="6364599at2759"/>
<dbReference type="InterPro" id="IPR043128">
    <property type="entry name" value="Rev_trsase/Diguanyl_cyclase"/>
</dbReference>
<dbReference type="InterPro" id="IPR043502">
    <property type="entry name" value="DNA/RNA_pol_sf"/>
</dbReference>
<dbReference type="Pfam" id="PF00665">
    <property type="entry name" value="rve"/>
    <property type="match status" value="1"/>
</dbReference>
<dbReference type="GO" id="GO:0003676">
    <property type="term" value="F:nucleic acid binding"/>
    <property type="evidence" value="ECO:0007669"/>
    <property type="project" value="InterPro"/>
</dbReference>
<protein>
    <recommendedName>
        <fullName evidence="1">RNA-directed DNA polymerase</fullName>
        <ecNumber evidence="1">2.7.7.49</ecNumber>
    </recommendedName>
</protein>
<evidence type="ECO:0000259" key="2">
    <source>
        <dbReference type="PROSITE" id="PS50994"/>
    </source>
</evidence>
<dbReference type="FunFam" id="3.30.420.10:FF:000032">
    <property type="entry name" value="Retrovirus-related Pol polyprotein from transposon 297-like Protein"/>
    <property type="match status" value="1"/>
</dbReference>
<name>A0A3R7QLV6_PENVA</name>
<dbReference type="CDD" id="cd09274">
    <property type="entry name" value="RNase_HI_RT_Ty3"/>
    <property type="match status" value="1"/>
</dbReference>
<evidence type="ECO:0000313" key="3">
    <source>
        <dbReference type="EMBL" id="ROT71558.1"/>
    </source>
</evidence>
<dbReference type="Gene3D" id="3.30.420.10">
    <property type="entry name" value="Ribonuclease H-like superfamily/Ribonuclease H"/>
    <property type="match status" value="1"/>
</dbReference>
<dbReference type="Pfam" id="PF17921">
    <property type="entry name" value="Integrase_H2C2"/>
    <property type="match status" value="1"/>
</dbReference>
<gene>
    <name evidence="3" type="ORF">C7M84_010108</name>
</gene>
<proteinExistence type="predicted"/>
<dbReference type="PROSITE" id="PS50994">
    <property type="entry name" value="INTEGRASE"/>
    <property type="match status" value="1"/>
</dbReference>
<evidence type="ECO:0000313" key="4">
    <source>
        <dbReference type="Proteomes" id="UP000283509"/>
    </source>
</evidence>
<dbReference type="Proteomes" id="UP000283509">
    <property type="component" value="Unassembled WGS sequence"/>
</dbReference>
<dbReference type="PANTHER" id="PTHR37984">
    <property type="entry name" value="PROTEIN CBG26694"/>
    <property type="match status" value="1"/>
</dbReference>
<organism evidence="3 4">
    <name type="scientific">Penaeus vannamei</name>
    <name type="common">Whiteleg shrimp</name>
    <name type="synonym">Litopenaeus vannamei</name>
    <dbReference type="NCBI Taxonomy" id="6689"/>
    <lineage>
        <taxon>Eukaryota</taxon>
        <taxon>Metazoa</taxon>
        <taxon>Ecdysozoa</taxon>
        <taxon>Arthropoda</taxon>
        <taxon>Crustacea</taxon>
        <taxon>Multicrustacea</taxon>
        <taxon>Malacostraca</taxon>
        <taxon>Eumalacostraca</taxon>
        <taxon>Eucarida</taxon>
        <taxon>Decapoda</taxon>
        <taxon>Dendrobranchiata</taxon>
        <taxon>Penaeoidea</taxon>
        <taxon>Penaeidae</taxon>
        <taxon>Penaeus</taxon>
    </lineage>
</organism>
<dbReference type="EC" id="2.7.7.49" evidence="1"/>
<dbReference type="Gene3D" id="3.30.70.270">
    <property type="match status" value="1"/>
</dbReference>
<dbReference type="GO" id="GO:0004519">
    <property type="term" value="F:endonuclease activity"/>
    <property type="evidence" value="ECO:0007669"/>
    <property type="project" value="UniProtKB-KW"/>
</dbReference>
<dbReference type="STRING" id="6689.A0A3R7QLV6"/>
<dbReference type="InterPro" id="IPR001584">
    <property type="entry name" value="Integrase_cat-core"/>
</dbReference>
<comment type="caution">
    <text evidence="3">The sequence shown here is derived from an EMBL/GenBank/DDBJ whole genome shotgun (WGS) entry which is preliminary data.</text>
</comment>
<accession>A0A3R7QLV6</accession>
<feature type="domain" description="Integrase catalytic" evidence="2">
    <location>
        <begin position="187"/>
        <end position="346"/>
    </location>
</feature>
<dbReference type="FunFam" id="1.10.340.70:FF:000001">
    <property type="entry name" value="Retrovirus-related Pol polyprotein from transposon gypsy-like Protein"/>
    <property type="match status" value="1"/>
</dbReference>
<dbReference type="GO" id="GO:0016787">
    <property type="term" value="F:hydrolase activity"/>
    <property type="evidence" value="ECO:0007669"/>
    <property type="project" value="UniProtKB-KW"/>
</dbReference>
<dbReference type="GO" id="GO:0042575">
    <property type="term" value="C:DNA polymerase complex"/>
    <property type="evidence" value="ECO:0007669"/>
    <property type="project" value="UniProtKB-ARBA"/>
</dbReference>